<evidence type="ECO:0000256" key="6">
    <source>
        <dbReference type="SAM" id="MobiDB-lite"/>
    </source>
</evidence>
<dbReference type="GO" id="GO:0005730">
    <property type="term" value="C:nucleolus"/>
    <property type="evidence" value="ECO:0007669"/>
    <property type="project" value="UniProtKB-ARBA"/>
</dbReference>
<evidence type="ECO:0000313" key="8">
    <source>
        <dbReference type="EMBL" id="KAK1158102.1"/>
    </source>
</evidence>
<evidence type="ECO:0000256" key="5">
    <source>
        <dbReference type="ARBA" id="ARBA00023242"/>
    </source>
</evidence>
<feature type="compositionally biased region" description="Polar residues" evidence="6">
    <location>
        <begin position="79"/>
        <end position="95"/>
    </location>
</feature>
<dbReference type="Proteomes" id="UP001230051">
    <property type="component" value="Unassembled WGS sequence"/>
</dbReference>
<dbReference type="PANTHER" id="PTHR12801">
    <property type="entry name" value="RNA EXONUCLEASE REXO1 / RECO3 FAMILY MEMBER-RELATED"/>
    <property type="match status" value="1"/>
</dbReference>
<dbReference type="FunFam" id="3.30.420.10:FF:000007">
    <property type="entry name" value="Interferon-stimulated exonuclease gene 20"/>
    <property type="match status" value="1"/>
</dbReference>
<dbReference type="SUPFAM" id="SSF53098">
    <property type="entry name" value="Ribonuclease H-like"/>
    <property type="match status" value="1"/>
</dbReference>
<feature type="domain" description="Exonuclease" evidence="7">
    <location>
        <begin position="143"/>
        <end position="309"/>
    </location>
</feature>
<keyword evidence="3" id="KW-0378">Hydrolase</keyword>
<dbReference type="PANTHER" id="PTHR12801:SF57">
    <property type="entry name" value="APOPTOSIS-ENHANCING NUCLEASE"/>
    <property type="match status" value="1"/>
</dbReference>
<dbReference type="GO" id="GO:0003676">
    <property type="term" value="F:nucleic acid binding"/>
    <property type="evidence" value="ECO:0007669"/>
    <property type="project" value="InterPro"/>
</dbReference>
<dbReference type="InterPro" id="IPR012337">
    <property type="entry name" value="RNaseH-like_sf"/>
</dbReference>
<comment type="subcellular location">
    <subcellularLocation>
        <location evidence="1">Nucleus</location>
    </subcellularLocation>
</comment>
<dbReference type="CDD" id="cd06149">
    <property type="entry name" value="ISG20"/>
    <property type="match status" value="1"/>
</dbReference>
<evidence type="ECO:0000313" key="9">
    <source>
        <dbReference type="Proteomes" id="UP001230051"/>
    </source>
</evidence>
<dbReference type="Gene3D" id="3.30.420.10">
    <property type="entry name" value="Ribonuclease H-like superfamily/Ribonuclease H"/>
    <property type="match status" value="1"/>
</dbReference>
<dbReference type="AlphaFoldDB" id="A0AAD8G020"/>
<evidence type="ECO:0000256" key="4">
    <source>
        <dbReference type="ARBA" id="ARBA00022839"/>
    </source>
</evidence>
<evidence type="ECO:0000256" key="3">
    <source>
        <dbReference type="ARBA" id="ARBA00022801"/>
    </source>
</evidence>
<comment type="caution">
    <text evidence="8">The sequence shown here is derived from an EMBL/GenBank/DDBJ whole genome shotgun (WGS) entry which is preliminary data.</text>
</comment>
<dbReference type="InterPro" id="IPR013520">
    <property type="entry name" value="Ribonucl_H"/>
</dbReference>
<gene>
    <name evidence="8" type="primary">AEN</name>
    <name evidence="8" type="ORF">AOXY_G24343</name>
</gene>
<dbReference type="Pfam" id="PF00929">
    <property type="entry name" value="RNase_T"/>
    <property type="match status" value="1"/>
</dbReference>
<organism evidence="8 9">
    <name type="scientific">Acipenser oxyrinchus oxyrinchus</name>
    <dbReference type="NCBI Taxonomy" id="40147"/>
    <lineage>
        <taxon>Eukaryota</taxon>
        <taxon>Metazoa</taxon>
        <taxon>Chordata</taxon>
        <taxon>Craniata</taxon>
        <taxon>Vertebrata</taxon>
        <taxon>Euteleostomi</taxon>
        <taxon>Actinopterygii</taxon>
        <taxon>Chondrostei</taxon>
        <taxon>Acipenseriformes</taxon>
        <taxon>Acipenseridae</taxon>
        <taxon>Acipenser</taxon>
    </lineage>
</organism>
<proteinExistence type="predicted"/>
<dbReference type="EMBL" id="JAGXEW010000025">
    <property type="protein sequence ID" value="KAK1158102.1"/>
    <property type="molecule type" value="Genomic_DNA"/>
</dbReference>
<reference evidence="8" key="1">
    <citation type="submission" date="2022-02" db="EMBL/GenBank/DDBJ databases">
        <title>Atlantic sturgeon de novo genome assembly.</title>
        <authorList>
            <person name="Stock M."/>
            <person name="Klopp C."/>
            <person name="Guiguen Y."/>
            <person name="Cabau C."/>
            <person name="Parinello H."/>
            <person name="Santidrian Yebra-Pimentel E."/>
            <person name="Kuhl H."/>
            <person name="Dirks R.P."/>
            <person name="Guessner J."/>
            <person name="Wuertz S."/>
            <person name="Du K."/>
            <person name="Schartl M."/>
        </authorList>
    </citation>
    <scope>NUCLEOTIDE SEQUENCE</scope>
    <source>
        <strain evidence="8">STURGEONOMICS-FGT-2020</strain>
        <tissue evidence="8">Whole blood</tissue>
    </source>
</reference>
<dbReference type="SMART" id="SM00479">
    <property type="entry name" value="EXOIII"/>
    <property type="match status" value="1"/>
</dbReference>
<dbReference type="GO" id="GO:0000175">
    <property type="term" value="F:3'-5'-RNA exonuclease activity"/>
    <property type="evidence" value="ECO:0007669"/>
    <property type="project" value="InterPro"/>
</dbReference>
<evidence type="ECO:0000259" key="7">
    <source>
        <dbReference type="SMART" id="SM00479"/>
    </source>
</evidence>
<keyword evidence="5" id="KW-0539">Nucleus</keyword>
<accession>A0AAD8G020</accession>
<dbReference type="InterPro" id="IPR047021">
    <property type="entry name" value="REXO1/3/4-like"/>
</dbReference>
<keyword evidence="2" id="KW-0540">Nuclease</keyword>
<evidence type="ECO:0000256" key="1">
    <source>
        <dbReference type="ARBA" id="ARBA00004123"/>
    </source>
</evidence>
<dbReference type="InterPro" id="IPR037433">
    <property type="entry name" value="ISG20_DEDDh"/>
</dbReference>
<protein>
    <submittedName>
        <fullName evidence="8">Apoptosis-enhancing nuclease-like</fullName>
    </submittedName>
</protein>
<dbReference type="InterPro" id="IPR036397">
    <property type="entry name" value="RNaseH_sf"/>
</dbReference>
<name>A0AAD8G020_ACIOX</name>
<feature type="region of interest" description="Disordered" evidence="6">
    <location>
        <begin position="72"/>
        <end position="105"/>
    </location>
</feature>
<keyword evidence="4" id="KW-0269">Exonuclease</keyword>
<sequence>MPGIVTTAPPRKGNQTPISLPWGLLNSCRHTPASLEPDSSAVDLSVLTVRQGSRKGAQRKRQRLLARRAALEKAGVLHKNSTQPKKGSQPRTTPLSPQPGGVKKGLLTAPPGGLWECDSGFSSEASLPSSGRCSPCFLSNPSKLVALDCEMVGTGPGGRCSEVARCSLVGYHGDVLYDKYILPLGPVEDYRTRWSGIRKHHLRDALPFREAQREILQMLKGRVVVGHALHNDFRALGYDHPRAMTRDTSCQRLLRLRAGLPVRASVSLRNLTKKLLNRDIQVGREGHCSVEDATTAMELYRLVEVQWEQETLSRLPAEDTHSDLSPSHYMNDQYWPEDLNEDCQ</sequence>
<keyword evidence="9" id="KW-1185">Reference proteome</keyword>
<evidence type="ECO:0000256" key="2">
    <source>
        <dbReference type="ARBA" id="ARBA00022722"/>
    </source>
</evidence>